<name>A0A1E5WKJ2_9POAL</name>
<dbReference type="STRING" id="888268.A0A1E5WKJ2"/>
<feature type="transmembrane region" description="Helical" evidence="1">
    <location>
        <begin position="34"/>
        <end position="54"/>
    </location>
</feature>
<sequence>MLPNFGNALVYISWFLLELITCLLSILFNGNISFAILAMPLLPIIVVAILQQLLEGIDDQNNGTQQDKDDDQESQHFDHLFDLSQGIANCGGLVAAVMGHYDKLGPTDIVGFFFFLTIALGLYLMMVTTVRVVSCPHATCLAIVLMVSFVITILTALISFGCRSGSHPQSVKF</sequence>
<evidence type="ECO:0000313" key="3">
    <source>
        <dbReference type="Proteomes" id="UP000095767"/>
    </source>
</evidence>
<protein>
    <submittedName>
        <fullName evidence="2">Uncharacterized protein</fullName>
    </submittedName>
</protein>
<dbReference type="EMBL" id="LWDX02003700">
    <property type="protein sequence ID" value="OEL37922.1"/>
    <property type="molecule type" value="Genomic_DNA"/>
</dbReference>
<keyword evidence="1" id="KW-1133">Transmembrane helix</keyword>
<evidence type="ECO:0000256" key="1">
    <source>
        <dbReference type="SAM" id="Phobius"/>
    </source>
</evidence>
<organism evidence="2 3">
    <name type="scientific">Dichanthelium oligosanthes</name>
    <dbReference type="NCBI Taxonomy" id="888268"/>
    <lineage>
        <taxon>Eukaryota</taxon>
        <taxon>Viridiplantae</taxon>
        <taxon>Streptophyta</taxon>
        <taxon>Embryophyta</taxon>
        <taxon>Tracheophyta</taxon>
        <taxon>Spermatophyta</taxon>
        <taxon>Magnoliopsida</taxon>
        <taxon>Liliopsida</taxon>
        <taxon>Poales</taxon>
        <taxon>Poaceae</taxon>
        <taxon>PACMAD clade</taxon>
        <taxon>Panicoideae</taxon>
        <taxon>Panicodae</taxon>
        <taxon>Paniceae</taxon>
        <taxon>Dichantheliinae</taxon>
        <taxon>Dichanthelium</taxon>
    </lineage>
</organism>
<feature type="transmembrane region" description="Helical" evidence="1">
    <location>
        <begin position="138"/>
        <end position="160"/>
    </location>
</feature>
<accession>A0A1E5WKJ2</accession>
<keyword evidence="3" id="KW-1185">Reference proteome</keyword>
<comment type="caution">
    <text evidence="2">The sequence shown here is derived from an EMBL/GenBank/DDBJ whole genome shotgun (WGS) entry which is preliminary data.</text>
</comment>
<feature type="transmembrane region" description="Helical" evidence="1">
    <location>
        <begin position="109"/>
        <end position="126"/>
    </location>
</feature>
<evidence type="ECO:0000313" key="2">
    <source>
        <dbReference type="EMBL" id="OEL37922.1"/>
    </source>
</evidence>
<feature type="transmembrane region" description="Helical" evidence="1">
    <location>
        <begin position="6"/>
        <end position="27"/>
    </location>
</feature>
<gene>
    <name evidence="2" type="ORF">BAE44_0001059</name>
</gene>
<dbReference type="OrthoDB" id="696529at2759"/>
<reference evidence="2 3" key="1">
    <citation type="submission" date="2016-09" db="EMBL/GenBank/DDBJ databases">
        <title>The draft genome of Dichanthelium oligosanthes: A C3 panicoid grass species.</title>
        <authorList>
            <person name="Studer A.J."/>
            <person name="Schnable J.C."/>
            <person name="Brutnell T.P."/>
        </authorList>
    </citation>
    <scope>NUCLEOTIDE SEQUENCE [LARGE SCALE GENOMIC DNA]</scope>
    <source>
        <strain evidence="3">cv. Kellogg 1175</strain>
        <tissue evidence="2">Leaf</tissue>
    </source>
</reference>
<keyword evidence="1" id="KW-0812">Transmembrane</keyword>
<dbReference type="AlphaFoldDB" id="A0A1E5WKJ2"/>
<proteinExistence type="predicted"/>
<keyword evidence="1" id="KW-0472">Membrane</keyword>
<dbReference type="Proteomes" id="UP000095767">
    <property type="component" value="Unassembled WGS sequence"/>
</dbReference>